<organism evidence="2 3">
    <name type="scientific">Cupriavidus agavae</name>
    <dbReference type="NCBI Taxonomy" id="1001822"/>
    <lineage>
        <taxon>Bacteria</taxon>
        <taxon>Pseudomonadati</taxon>
        <taxon>Pseudomonadota</taxon>
        <taxon>Betaproteobacteria</taxon>
        <taxon>Burkholderiales</taxon>
        <taxon>Burkholderiaceae</taxon>
        <taxon>Cupriavidus</taxon>
    </lineage>
</organism>
<reference evidence="2 3" key="1">
    <citation type="journal article" date="2015" name="Stand. Genomic Sci.">
        <title>Genomic Encyclopedia of Bacterial and Archaeal Type Strains, Phase III: the genomes of soil and plant-associated and newly described type strains.</title>
        <authorList>
            <person name="Whitman W.B."/>
            <person name="Woyke T."/>
            <person name="Klenk H.P."/>
            <person name="Zhou Y."/>
            <person name="Lilburn T.G."/>
            <person name="Beck B.J."/>
            <person name="De Vos P."/>
            <person name="Vandamme P."/>
            <person name="Eisen J.A."/>
            <person name="Garrity G."/>
            <person name="Hugenholtz P."/>
            <person name="Kyrpides N.C."/>
        </authorList>
    </citation>
    <scope>NUCLEOTIDE SEQUENCE [LARGE SCALE GENOMIC DNA]</scope>
    <source>
        <strain evidence="2 3">ASC-9842</strain>
    </source>
</reference>
<protein>
    <submittedName>
        <fullName evidence="2">Uncharacterized protein</fullName>
    </submittedName>
</protein>
<sequence>MKMACSMAVAGAVLTGCTVITVEGNNNQIRDAGGHGGLALPDVPPAGAGRHPGRERLERLERLEHRHPGRAPPEAPAGAR</sequence>
<evidence type="ECO:0000256" key="1">
    <source>
        <dbReference type="SAM" id="MobiDB-lite"/>
    </source>
</evidence>
<dbReference type="EMBL" id="SGXM01000005">
    <property type="protein sequence ID" value="RZT36308.1"/>
    <property type="molecule type" value="Genomic_DNA"/>
</dbReference>
<proteinExistence type="predicted"/>
<name>A0A4Q7RTG7_9BURK</name>
<gene>
    <name evidence="2" type="ORF">EV147_3627</name>
</gene>
<dbReference type="AlphaFoldDB" id="A0A4Q7RTG7"/>
<dbReference type="Proteomes" id="UP000291078">
    <property type="component" value="Unassembled WGS sequence"/>
</dbReference>
<dbReference type="OrthoDB" id="8967481at2"/>
<feature type="compositionally biased region" description="Pro residues" evidence="1">
    <location>
        <begin position="70"/>
        <end position="80"/>
    </location>
</feature>
<accession>A0A4Q7RTG7</accession>
<dbReference type="RefSeq" id="WP_130392592.1">
    <property type="nucleotide sequence ID" value="NZ_SGXM01000005.1"/>
</dbReference>
<feature type="region of interest" description="Disordered" evidence="1">
    <location>
        <begin position="33"/>
        <end position="80"/>
    </location>
</feature>
<feature type="compositionally biased region" description="Basic and acidic residues" evidence="1">
    <location>
        <begin position="52"/>
        <end position="66"/>
    </location>
</feature>
<evidence type="ECO:0000313" key="2">
    <source>
        <dbReference type="EMBL" id="RZT36308.1"/>
    </source>
</evidence>
<dbReference type="PROSITE" id="PS51257">
    <property type="entry name" value="PROKAR_LIPOPROTEIN"/>
    <property type="match status" value="1"/>
</dbReference>
<evidence type="ECO:0000313" key="3">
    <source>
        <dbReference type="Proteomes" id="UP000291078"/>
    </source>
</evidence>
<comment type="caution">
    <text evidence="2">The sequence shown here is derived from an EMBL/GenBank/DDBJ whole genome shotgun (WGS) entry which is preliminary data.</text>
</comment>
<keyword evidence="3" id="KW-1185">Reference proteome</keyword>